<keyword evidence="1" id="KW-0472">Membrane</keyword>
<dbReference type="RefSeq" id="WP_345064632.1">
    <property type="nucleotide sequence ID" value="NZ_BAABEX010000024.1"/>
</dbReference>
<reference evidence="4" key="1">
    <citation type="journal article" date="2019" name="Int. J. Syst. Evol. Microbiol.">
        <title>The Global Catalogue of Microorganisms (GCM) 10K type strain sequencing project: providing services to taxonomists for standard genome sequencing and annotation.</title>
        <authorList>
            <consortium name="The Broad Institute Genomics Platform"/>
            <consortium name="The Broad Institute Genome Sequencing Center for Infectious Disease"/>
            <person name="Wu L."/>
            <person name="Ma J."/>
        </authorList>
    </citation>
    <scope>NUCLEOTIDE SEQUENCE [LARGE SCALE GENOMIC DNA]</scope>
    <source>
        <strain evidence="4">JCM 31890</strain>
    </source>
</reference>
<feature type="transmembrane region" description="Helical" evidence="1">
    <location>
        <begin position="312"/>
        <end position="333"/>
    </location>
</feature>
<feature type="transmembrane region" description="Helical" evidence="1">
    <location>
        <begin position="85"/>
        <end position="104"/>
    </location>
</feature>
<proteinExistence type="predicted"/>
<dbReference type="InterPro" id="IPR050879">
    <property type="entry name" value="Acyltransferase_3"/>
</dbReference>
<feature type="transmembrane region" description="Helical" evidence="1">
    <location>
        <begin position="254"/>
        <end position="276"/>
    </location>
</feature>
<protein>
    <submittedName>
        <fullName evidence="3">Acyltransferase</fullName>
    </submittedName>
</protein>
<feature type="domain" description="Acyltransferase 3" evidence="2">
    <location>
        <begin position="14"/>
        <end position="326"/>
    </location>
</feature>
<feature type="transmembrane region" description="Helical" evidence="1">
    <location>
        <begin position="21"/>
        <end position="43"/>
    </location>
</feature>
<feature type="transmembrane region" description="Helical" evidence="1">
    <location>
        <begin position="150"/>
        <end position="169"/>
    </location>
</feature>
<accession>A0ABP8LCU9</accession>
<dbReference type="EMBL" id="BAABEX010000024">
    <property type="protein sequence ID" value="GAA4426033.1"/>
    <property type="molecule type" value="Genomic_DNA"/>
</dbReference>
<feature type="transmembrane region" description="Helical" evidence="1">
    <location>
        <begin position="176"/>
        <end position="194"/>
    </location>
</feature>
<dbReference type="PANTHER" id="PTHR23028">
    <property type="entry name" value="ACETYLTRANSFERASE"/>
    <property type="match status" value="1"/>
</dbReference>
<keyword evidence="4" id="KW-1185">Reference proteome</keyword>
<dbReference type="Pfam" id="PF01757">
    <property type="entry name" value="Acyl_transf_3"/>
    <property type="match status" value="1"/>
</dbReference>
<keyword evidence="3" id="KW-0012">Acyltransferase</keyword>
<feature type="transmembrane region" description="Helical" evidence="1">
    <location>
        <begin position="231"/>
        <end position="248"/>
    </location>
</feature>
<dbReference type="PANTHER" id="PTHR23028:SF53">
    <property type="entry name" value="ACYL_TRANSF_3 DOMAIN-CONTAINING PROTEIN"/>
    <property type="match status" value="1"/>
</dbReference>
<keyword evidence="1" id="KW-0812">Transmembrane</keyword>
<feature type="transmembrane region" description="Helical" evidence="1">
    <location>
        <begin position="49"/>
        <end position="65"/>
    </location>
</feature>
<organism evidence="3 4">
    <name type="scientific">Acidovorax lacteus</name>
    <dbReference type="NCBI Taxonomy" id="1924988"/>
    <lineage>
        <taxon>Bacteria</taxon>
        <taxon>Pseudomonadati</taxon>
        <taxon>Pseudomonadota</taxon>
        <taxon>Betaproteobacteria</taxon>
        <taxon>Burkholderiales</taxon>
        <taxon>Comamonadaceae</taxon>
        <taxon>Acidovorax</taxon>
    </lineage>
</organism>
<keyword evidence="3" id="KW-0808">Transferase</keyword>
<sequence>MAGAAHAADAARRNNFDALRLLAALLVIWGHQFPILGLPTPLIAHNEPGALGVVMFFAVSGYLVTQSWRADPHLGRFALRRALRIWPGLTVAVLLCVLMLGPLVTTQPLRDYFSHAGTRLYLSNLWLDTRFALPGVFDSHPIAGSVNGPLWTIPLEVGCYAVLALAGVVGAAHTRWAAPLVLLALMAALQWRYSPPPGAPMPAWSFGLQYGMVFALGSTLAVWADAWRARILPATVAWVGLCVAVHAWGPQPLAGQAVILGLGGLAVLLGQASWPVVRRAGRWGDVSYGLYIYAFPVQQLLVVWGAQHWGFGSALAATLVGSFALAALSWHWVEQPALAFKPRRPAPTA</sequence>
<dbReference type="GO" id="GO:0016746">
    <property type="term" value="F:acyltransferase activity"/>
    <property type="evidence" value="ECO:0007669"/>
    <property type="project" value="UniProtKB-KW"/>
</dbReference>
<evidence type="ECO:0000259" key="2">
    <source>
        <dbReference type="Pfam" id="PF01757"/>
    </source>
</evidence>
<evidence type="ECO:0000313" key="4">
    <source>
        <dbReference type="Proteomes" id="UP001501788"/>
    </source>
</evidence>
<keyword evidence="1" id="KW-1133">Transmembrane helix</keyword>
<evidence type="ECO:0000256" key="1">
    <source>
        <dbReference type="SAM" id="Phobius"/>
    </source>
</evidence>
<dbReference type="Proteomes" id="UP001501788">
    <property type="component" value="Unassembled WGS sequence"/>
</dbReference>
<dbReference type="InterPro" id="IPR002656">
    <property type="entry name" value="Acyl_transf_3_dom"/>
</dbReference>
<evidence type="ECO:0000313" key="3">
    <source>
        <dbReference type="EMBL" id="GAA4426033.1"/>
    </source>
</evidence>
<feature type="transmembrane region" description="Helical" evidence="1">
    <location>
        <begin position="288"/>
        <end position="306"/>
    </location>
</feature>
<name>A0ABP8LCU9_9BURK</name>
<feature type="transmembrane region" description="Helical" evidence="1">
    <location>
        <begin position="206"/>
        <end position="224"/>
    </location>
</feature>
<comment type="caution">
    <text evidence="3">The sequence shown here is derived from an EMBL/GenBank/DDBJ whole genome shotgun (WGS) entry which is preliminary data.</text>
</comment>
<gene>
    <name evidence="3" type="ORF">GCM10023090_21430</name>
</gene>